<organism evidence="1 2">
    <name type="scientific">Nephila pilipes</name>
    <name type="common">Giant wood spider</name>
    <name type="synonym">Nephila maculata</name>
    <dbReference type="NCBI Taxonomy" id="299642"/>
    <lineage>
        <taxon>Eukaryota</taxon>
        <taxon>Metazoa</taxon>
        <taxon>Ecdysozoa</taxon>
        <taxon>Arthropoda</taxon>
        <taxon>Chelicerata</taxon>
        <taxon>Arachnida</taxon>
        <taxon>Araneae</taxon>
        <taxon>Araneomorphae</taxon>
        <taxon>Entelegynae</taxon>
        <taxon>Araneoidea</taxon>
        <taxon>Nephilidae</taxon>
        <taxon>Nephila</taxon>
    </lineage>
</organism>
<evidence type="ECO:0000313" key="2">
    <source>
        <dbReference type="Proteomes" id="UP000887013"/>
    </source>
</evidence>
<sequence length="101" mass="11717">MGIGLFDDIPANVRPRLLQVEHGLTKALLSSVPTILFPCFYAKKKTVRIVSDLIYRQNSKKVIRDRYSFPLSLMMSLTLEDCKRFTTLNHKNCFFPCSDRF</sequence>
<dbReference type="InterPro" id="IPR043502">
    <property type="entry name" value="DNA/RNA_pol_sf"/>
</dbReference>
<dbReference type="AlphaFoldDB" id="A0A8X6PC19"/>
<name>A0A8X6PC19_NEPPI</name>
<proteinExistence type="predicted"/>
<dbReference type="SUPFAM" id="SSF56672">
    <property type="entry name" value="DNA/RNA polymerases"/>
    <property type="match status" value="1"/>
</dbReference>
<comment type="caution">
    <text evidence="1">The sequence shown here is derived from an EMBL/GenBank/DDBJ whole genome shotgun (WGS) entry which is preliminary data.</text>
</comment>
<evidence type="ECO:0000313" key="1">
    <source>
        <dbReference type="EMBL" id="GFT59446.1"/>
    </source>
</evidence>
<protein>
    <submittedName>
        <fullName evidence="1">Uncharacterized protein</fullName>
    </submittedName>
</protein>
<reference evidence="1" key="1">
    <citation type="submission" date="2020-08" db="EMBL/GenBank/DDBJ databases">
        <title>Multicomponent nature underlies the extraordinary mechanical properties of spider dragline silk.</title>
        <authorList>
            <person name="Kono N."/>
            <person name="Nakamura H."/>
            <person name="Mori M."/>
            <person name="Yoshida Y."/>
            <person name="Ohtoshi R."/>
            <person name="Malay A.D."/>
            <person name="Moran D.A.P."/>
            <person name="Tomita M."/>
            <person name="Numata K."/>
            <person name="Arakawa K."/>
        </authorList>
    </citation>
    <scope>NUCLEOTIDE SEQUENCE</scope>
</reference>
<gene>
    <name evidence="1" type="ORF">NPIL_155711</name>
</gene>
<accession>A0A8X6PC19</accession>
<dbReference type="EMBL" id="BMAW01067378">
    <property type="protein sequence ID" value="GFT59446.1"/>
    <property type="molecule type" value="Genomic_DNA"/>
</dbReference>
<dbReference type="Proteomes" id="UP000887013">
    <property type="component" value="Unassembled WGS sequence"/>
</dbReference>
<keyword evidence="2" id="KW-1185">Reference proteome</keyword>
<dbReference type="GO" id="GO:0071897">
    <property type="term" value="P:DNA biosynthetic process"/>
    <property type="evidence" value="ECO:0007669"/>
    <property type="project" value="UniProtKB-ARBA"/>
</dbReference>